<protein>
    <submittedName>
        <fullName evidence="1">Uncharacterized protein</fullName>
    </submittedName>
</protein>
<keyword evidence="2" id="KW-1185">Reference proteome</keyword>
<proteinExistence type="predicted"/>
<dbReference type="EMBL" id="JAOPEN010000003">
    <property type="protein sequence ID" value="KAJ4860597.1"/>
    <property type="molecule type" value="Genomic_DNA"/>
</dbReference>
<dbReference type="Proteomes" id="UP001140511">
    <property type="component" value="Unassembled WGS sequence"/>
</dbReference>
<reference evidence="1" key="1">
    <citation type="submission" date="2022-09" db="EMBL/GenBank/DDBJ databases">
        <title>Chromosome-level assembly of Trichoderma breve T069, a fungus used in development of biopesticide product.</title>
        <authorList>
            <person name="Lin R."/>
            <person name="Liu T."/>
        </authorList>
    </citation>
    <scope>NUCLEOTIDE SEQUENCE</scope>
    <source>
        <strain evidence="1">T069</strain>
    </source>
</reference>
<name>A0A9W9BDR8_9HYPO</name>
<evidence type="ECO:0000313" key="1">
    <source>
        <dbReference type="EMBL" id="KAJ4860597.1"/>
    </source>
</evidence>
<dbReference type="RefSeq" id="XP_056029653.1">
    <property type="nucleotide sequence ID" value="XM_056172795.1"/>
</dbReference>
<evidence type="ECO:0000313" key="2">
    <source>
        <dbReference type="Proteomes" id="UP001140511"/>
    </source>
</evidence>
<comment type="caution">
    <text evidence="1">The sequence shown here is derived from an EMBL/GenBank/DDBJ whole genome shotgun (WGS) entry which is preliminary data.</text>
</comment>
<dbReference type="GeneID" id="80867483"/>
<gene>
    <name evidence="1" type="ORF">T069G_05585</name>
</gene>
<organism evidence="1 2">
    <name type="scientific">Trichoderma breve</name>
    <dbReference type="NCBI Taxonomy" id="2034170"/>
    <lineage>
        <taxon>Eukaryota</taxon>
        <taxon>Fungi</taxon>
        <taxon>Dikarya</taxon>
        <taxon>Ascomycota</taxon>
        <taxon>Pezizomycotina</taxon>
        <taxon>Sordariomycetes</taxon>
        <taxon>Hypocreomycetidae</taxon>
        <taxon>Hypocreales</taxon>
        <taxon>Hypocreaceae</taxon>
        <taxon>Trichoderma</taxon>
    </lineage>
</organism>
<accession>A0A9W9BDR8</accession>
<sequence length="201" mass="22869">MVANALIRRQAIFLERDEWKTIPWLLHPEMKTNASKLIDIVSDIPGIIQDTDDILDKRSQWVYNGLNIPQKETLTTVHDLQCRLEQVFSCLQNWQREWSTVNGPSASQILQWALFRAKDDYYRPGIFGMQGPDAYGLNMDNQTGVNIPFAKVVGSGEPEPNIATFNFGKISKARLNLRMLSTFITPRFTYSAAATMTTQGR</sequence>
<dbReference type="AlphaFoldDB" id="A0A9W9BDR8"/>